<sequence>MKFILVISTMLYTTAVIAAPGAFSLKRSFKTLVRSADDAGPSDEVHIACVECPCPGFSGDCQCVYQGCCCDWTVPGMPPAGGWKV</sequence>
<dbReference type="AlphaFoldDB" id="A0A6A5SRT9"/>
<evidence type="ECO:0000313" key="3">
    <source>
        <dbReference type="Proteomes" id="UP000800038"/>
    </source>
</evidence>
<accession>A0A6A5SRT9</accession>
<organism evidence="2 3">
    <name type="scientific">Clathrospora elynae</name>
    <dbReference type="NCBI Taxonomy" id="706981"/>
    <lineage>
        <taxon>Eukaryota</taxon>
        <taxon>Fungi</taxon>
        <taxon>Dikarya</taxon>
        <taxon>Ascomycota</taxon>
        <taxon>Pezizomycotina</taxon>
        <taxon>Dothideomycetes</taxon>
        <taxon>Pleosporomycetidae</taxon>
        <taxon>Pleosporales</taxon>
        <taxon>Diademaceae</taxon>
        <taxon>Clathrospora</taxon>
    </lineage>
</organism>
<keyword evidence="3" id="KW-1185">Reference proteome</keyword>
<protein>
    <submittedName>
        <fullName evidence="2">Uncharacterized protein</fullName>
    </submittedName>
</protein>
<dbReference type="EMBL" id="ML976035">
    <property type="protein sequence ID" value="KAF1942424.1"/>
    <property type="molecule type" value="Genomic_DNA"/>
</dbReference>
<feature type="chain" id="PRO_5025453312" evidence="1">
    <location>
        <begin position="19"/>
        <end position="85"/>
    </location>
</feature>
<keyword evidence="1" id="KW-0732">Signal</keyword>
<dbReference type="Proteomes" id="UP000800038">
    <property type="component" value="Unassembled WGS sequence"/>
</dbReference>
<evidence type="ECO:0000256" key="1">
    <source>
        <dbReference type="SAM" id="SignalP"/>
    </source>
</evidence>
<gene>
    <name evidence="2" type="ORF">EJ02DRAFT_444070</name>
</gene>
<feature type="signal peptide" evidence="1">
    <location>
        <begin position="1"/>
        <end position="18"/>
    </location>
</feature>
<dbReference type="OrthoDB" id="3775508at2759"/>
<name>A0A6A5SRT9_9PLEO</name>
<reference evidence="2" key="1">
    <citation type="journal article" date="2020" name="Stud. Mycol.">
        <title>101 Dothideomycetes genomes: a test case for predicting lifestyles and emergence of pathogens.</title>
        <authorList>
            <person name="Haridas S."/>
            <person name="Albert R."/>
            <person name="Binder M."/>
            <person name="Bloem J."/>
            <person name="Labutti K."/>
            <person name="Salamov A."/>
            <person name="Andreopoulos B."/>
            <person name="Baker S."/>
            <person name="Barry K."/>
            <person name="Bills G."/>
            <person name="Bluhm B."/>
            <person name="Cannon C."/>
            <person name="Castanera R."/>
            <person name="Culley D."/>
            <person name="Daum C."/>
            <person name="Ezra D."/>
            <person name="Gonzalez J."/>
            <person name="Henrissat B."/>
            <person name="Kuo A."/>
            <person name="Liang C."/>
            <person name="Lipzen A."/>
            <person name="Lutzoni F."/>
            <person name="Magnuson J."/>
            <person name="Mondo S."/>
            <person name="Nolan M."/>
            <person name="Ohm R."/>
            <person name="Pangilinan J."/>
            <person name="Park H.-J."/>
            <person name="Ramirez L."/>
            <person name="Alfaro M."/>
            <person name="Sun H."/>
            <person name="Tritt A."/>
            <person name="Yoshinaga Y."/>
            <person name="Zwiers L.-H."/>
            <person name="Turgeon B."/>
            <person name="Goodwin S."/>
            <person name="Spatafora J."/>
            <person name="Crous P."/>
            <person name="Grigoriev I."/>
        </authorList>
    </citation>
    <scope>NUCLEOTIDE SEQUENCE</scope>
    <source>
        <strain evidence="2">CBS 161.51</strain>
    </source>
</reference>
<proteinExistence type="predicted"/>
<evidence type="ECO:0000313" key="2">
    <source>
        <dbReference type="EMBL" id="KAF1942424.1"/>
    </source>
</evidence>